<sequence>MRALIVDGSRFVRDYVRGLLEEKGIECEEAADGRAGLERLESSPAFDLALVDWNMPVMNGVEMLCHLRGAGFRDLKVLMVTTEAENDFIIRALECGADEYLMKPFDEEALSEKLAMLGLAEA</sequence>
<dbReference type="Pfam" id="PF00072">
    <property type="entry name" value="Response_reg"/>
    <property type="match status" value="1"/>
</dbReference>
<accession>A0A2N9L934</accession>
<dbReference type="AlphaFoldDB" id="A0A2N9L934"/>
<dbReference type="InterPro" id="IPR052048">
    <property type="entry name" value="ST_Response_Regulator"/>
</dbReference>
<dbReference type="OrthoDB" id="9800897at2"/>
<dbReference type="PANTHER" id="PTHR43228">
    <property type="entry name" value="TWO-COMPONENT RESPONSE REGULATOR"/>
    <property type="match status" value="1"/>
</dbReference>
<dbReference type="SUPFAM" id="SSF52172">
    <property type="entry name" value="CheY-like"/>
    <property type="match status" value="1"/>
</dbReference>
<keyword evidence="1" id="KW-0597">Phosphoprotein</keyword>
<reference evidence="4" key="1">
    <citation type="submission" date="2018-02" db="EMBL/GenBank/DDBJ databases">
        <authorList>
            <person name="Hausmann B."/>
        </authorList>
    </citation>
    <scope>NUCLEOTIDE SEQUENCE [LARGE SCALE GENOMIC DNA]</scope>
    <source>
        <strain evidence="4">Peat soil MAG SbA5</strain>
    </source>
</reference>
<keyword evidence="3" id="KW-0969">Cilium</keyword>
<dbReference type="Gene3D" id="3.40.50.2300">
    <property type="match status" value="1"/>
</dbReference>
<keyword evidence="3" id="KW-0966">Cell projection</keyword>
<evidence type="ECO:0000256" key="1">
    <source>
        <dbReference type="PROSITE-ProRule" id="PRU00169"/>
    </source>
</evidence>
<dbReference type="InterPro" id="IPR011006">
    <property type="entry name" value="CheY-like_superfamily"/>
</dbReference>
<dbReference type="Proteomes" id="UP000239735">
    <property type="component" value="Unassembled WGS sequence"/>
</dbReference>
<evidence type="ECO:0000259" key="2">
    <source>
        <dbReference type="PROSITE" id="PS50110"/>
    </source>
</evidence>
<dbReference type="PANTHER" id="PTHR43228:SF1">
    <property type="entry name" value="TWO-COMPONENT RESPONSE REGULATOR ARR22"/>
    <property type="match status" value="1"/>
</dbReference>
<gene>
    <name evidence="3" type="primary">cheY</name>
    <name evidence="3" type="ORF">SBA5_250006</name>
</gene>
<dbReference type="EMBL" id="OKRB01000081">
    <property type="protein sequence ID" value="SPE19776.1"/>
    <property type="molecule type" value="Genomic_DNA"/>
</dbReference>
<feature type="modified residue" description="4-aspartylphosphate" evidence="1">
    <location>
        <position position="52"/>
    </location>
</feature>
<dbReference type="GO" id="GO:0000160">
    <property type="term" value="P:phosphorelay signal transduction system"/>
    <property type="evidence" value="ECO:0007669"/>
    <property type="project" value="InterPro"/>
</dbReference>
<dbReference type="InterPro" id="IPR001789">
    <property type="entry name" value="Sig_transdc_resp-reg_receiver"/>
</dbReference>
<protein>
    <submittedName>
        <fullName evidence="3">Chemotaxis regulator transmitting signal to flagellar motor component</fullName>
    </submittedName>
</protein>
<evidence type="ECO:0000313" key="3">
    <source>
        <dbReference type="EMBL" id="SPE19776.1"/>
    </source>
</evidence>
<evidence type="ECO:0000313" key="4">
    <source>
        <dbReference type="Proteomes" id="UP000239735"/>
    </source>
</evidence>
<proteinExistence type="predicted"/>
<dbReference type="SMART" id="SM00448">
    <property type="entry name" value="REC"/>
    <property type="match status" value="1"/>
</dbReference>
<organism evidence="3 4">
    <name type="scientific">Candidatus Sulfuritelmatomonas gaucii</name>
    <dbReference type="NCBI Taxonomy" id="2043161"/>
    <lineage>
        <taxon>Bacteria</taxon>
        <taxon>Pseudomonadati</taxon>
        <taxon>Acidobacteriota</taxon>
        <taxon>Terriglobia</taxon>
        <taxon>Terriglobales</taxon>
        <taxon>Acidobacteriaceae</taxon>
        <taxon>Candidatus Sulfuritelmatomonas</taxon>
    </lineage>
</organism>
<feature type="domain" description="Response regulatory" evidence="2">
    <location>
        <begin position="2"/>
        <end position="118"/>
    </location>
</feature>
<dbReference type="PROSITE" id="PS50110">
    <property type="entry name" value="RESPONSE_REGULATORY"/>
    <property type="match status" value="1"/>
</dbReference>
<keyword evidence="3" id="KW-0282">Flagellum</keyword>
<name>A0A2N9L934_9BACT</name>